<dbReference type="InterPro" id="IPR027417">
    <property type="entry name" value="P-loop_NTPase"/>
</dbReference>
<dbReference type="EMBL" id="GL636494">
    <property type="protein sequence ID" value="EFW17419.1"/>
    <property type="molecule type" value="Genomic_DNA"/>
</dbReference>
<dbReference type="SUPFAM" id="SSF52540">
    <property type="entry name" value="P-loop containing nucleoside triphosphate hydrolases"/>
    <property type="match status" value="1"/>
</dbReference>
<dbReference type="PROSITE" id="PS50067">
    <property type="entry name" value="KINESIN_MOTOR_2"/>
    <property type="match status" value="1"/>
</dbReference>
<dbReference type="SMART" id="SM00129">
    <property type="entry name" value="KISc"/>
    <property type="match status" value="1"/>
</dbReference>
<evidence type="ECO:0000256" key="6">
    <source>
        <dbReference type="ARBA" id="ARBA00023054"/>
    </source>
</evidence>
<dbReference type="AlphaFoldDB" id="E9D7R0"/>
<comment type="similarity">
    <text evidence="9">Belongs to the TRAFAC class myosin-kinesin ATPase superfamily. Kinesin family.</text>
</comment>
<feature type="domain" description="Kinesin motor" evidence="11">
    <location>
        <begin position="260"/>
        <end position="595"/>
    </location>
</feature>
<protein>
    <submittedName>
        <fullName evidence="12">Kinesin motor protein</fullName>
    </submittedName>
</protein>
<dbReference type="Gene3D" id="3.40.850.10">
    <property type="entry name" value="Kinesin motor domain"/>
    <property type="match status" value="1"/>
</dbReference>
<reference evidence="13" key="1">
    <citation type="journal article" date="2010" name="Genome Res.">
        <title>Population genomic sequencing of Coccidioides fungi reveals recent hybridization and transposon control.</title>
        <authorList>
            <person name="Neafsey D.E."/>
            <person name="Barker B.M."/>
            <person name="Sharpton T.J."/>
            <person name="Stajich J.E."/>
            <person name="Park D.J."/>
            <person name="Whiston E."/>
            <person name="Hung C.-Y."/>
            <person name="McMahan C."/>
            <person name="White J."/>
            <person name="Sykes S."/>
            <person name="Heiman D."/>
            <person name="Young S."/>
            <person name="Zeng Q."/>
            <person name="Abouelleil A."/>
            <person name="Aftuck L."/>
            <person name="Bessette D."/>
            <person name="Brown A."/>
            <person name="FitzGerald M."/>
            <person name="Lui A."/>
            <person name="Macdonald J.P."/>
            <person name="Priest M."/>
            <person name="Orbach M.J."/>
            <person name="Galgiani J.N."/>
            <person name="Kirkland T.N."/>
            <person name="Cole G.T."/>
            <person name="Birren B.W."/>
            <person name="Henn M.R."/>
            <person name="Taylor J.W."/>
            <person name="Rounsley S.D."/>
        </authorList>
    </citation>
    <scope>NUCLEOTIDE SEQUENCE [LARGE SCALE GENOMIC DNA]</scope>
    <source>
        <strain evidence="13">RMSCC 757 / Silveira</strain>
    </source>
</reference>
<accession>E9D7R0</accession>
<proteinExistence type="inferred from homology"/>
<keyword evidence="5 9" id="KW-0067">ATP-binding</keyword>
<comment type="subcellular location">
    <subcellularLocation>
        <location evidence="1">Cytoplasm</location>
        <location evidence="1">Cytoskeleton</location>
    </subcellularLocation>
</comment>
<dbReference type="VEuPathDB" id="FungiDB:D8B26_000149"/>
<name>E9D7R0_COCPS</name>
<dbReference type="GO" id="GO:0005524">
    <property type="term" value="F:ATP binding"/>
    <property type="evidence" value="ECO:0007669"/>
    <property type="project" value="UniProtKB-UniRule"/>
</dbReference>
<dbReference type="Pfam" id="PF00225">
    <property type="entry name" value="Kinesin"/>
    <property type="match status" value="1"/>
</dbReference>
<evidence type="ECO:0000256" key="1">
    <source>
        <dbReference type="ARBA" id="ARBA00004245"/>
    </source>
</evidence>
<evidence type="ECO:0000256" key="8">
    <source>
        <dbReference type="ARBA" id="ARBA00023212"/>
    </source>
</evidence>
<feature type="binding site" evidence="9">
    <location>
        <begin position="353"/>
        <end position="360"/>
    </location>
    <ligand>
        <name>ATP</name>
        <dbReference type="ChEBI" id="CHEBI:30616"/>
    </ligand>
</feature>
<evidence type="ECO:0000256" key="10">
    <source>
        <dbReference type="SAM" id="Coils"/>
    </source>
</evidence>
<evidence type="ECO:0000256" key="7">
    <source>
        <dbReference type="ARBA" id="ARBA00023175"/>
    </source>
</evidence>
<dbReference type="eggNOG" id="KOG0239">
    <property type="taxonomic scope" value="Eukaryota"/>
</dbReference>
<evidence type="ECO:0000313" key="13">
    <source>
        <dbReference type="Proteomes" id="UP000002497"/>
    </source>
</evidence>
<keyword evidence="3" id="KW-0493">Microtubule</keyword>
<dbReference type="HOGENOM" id="CLU_001485_12_1_1"/>
<dbReference type="Proteomes" id="UP000002497">
    <property type="component" value="Unassembled WGS sequence"/>
</dbReference>
<dbReference type="InterPro" id="IPR036961">
    <property type="entry name" value="Kinesin_motor_dom_sf"/>
</dbReference>
<keyword evidence="2" id="KW-0963">Cytoplasm</keyword>
<reference evidence="13" key="2">
    <citation type="submission" date="2010-03" db="EMBL/GenBank/DDBJ databases">
        <title>The genome sequence of Coccidioides posadasii strain Silveira.</title>
        <authorList>
            <consortium name="The Broad Institute Genome Sequencing Center for Infectious Disease"/>
            <person name="Neafsey D."/>
            <person name="Orbach M."/>
            <person name="Henn M.R."/>
            <person name="Cole G.T."/>
            <person name="Galgiani J."/>
            <person name="Gardner M.J."/>
            <person name="Kirkland T.N."/>
            <person name="Taylor J.W."/>
            <person name="Young S.K."/>
            <person name="Zeng Q."/>
            <person name="Koehrsen M."/>
            <person name="Alvarado L."/>
            <person name="Berlin A."/>
            <person name="Borenstein D."/>
            <person name="Chapman S.B."/>
            <person name="Chen Z."/>
            <person name="Engels R."/>
            <person name="Freedman E."/>
            <person name="Gellesch M."/>
            <person name="Goldberg J."/>
            <person name="Griggs A."/>
            <person name="Gujja S."/>
            <person name="Heilman E."/>
            <person name="Heiman D."/>
            <person name="Howarth C."/>
            <person name="Jen D."/>
            <person name="Larson L."/>
            <person name="Mehta T."/>
            <person name="Neiman D."/>
            <person name="Park D."/>
            <person name="Pearson M."/>
            <person name="Richards J."/>
            <person name="Roberts A."/>
            <person name="Saif S."/>
            <person name="Shea T."/>
            <person name="Shenoy N."/>
            <person name="Sisk P."/>
            <person name="Stolte C."/>
            <person name="Sykes S."/>
            <person name="Walk T."/>
            <person name="White J."/>
            <person name="Yandava C."/>
            <person name="Haas B."/>
            <person name="Nusbaum C."/>
            <person name="Birren B."/>
        </authorList>
    </citation>
    <scope>NUCLEOTIDE SEQUENCE [LARGE SCALE GENOMIC DNA]</scope>
    <source>
        <strain evidence="13">RMSCC 757 / Silveira</strain>
    </source>
</reference>
<evidence type="ECO:0000256" key="9">
    <source>
        <dbReference type="PROSITE-ProRule" id="PRU00283"/>
    </source>
</evidence>
<evidence type="ECO:0000256" key="4">
    <source>
        <dbReference type="ARBA" id="ARBA00022741"/>
    </source>
</evidence>
<keyword evidence="7 9" id="KW-0505">Motor protein</keyword>
<keyword evidence="6 10" id="KW-0175">Coiled coil</keyword>
<evidence type="ECO:0000313" key="12">
    <source>
        <dbReference type="EMBL" id="EFW17419.1"/>
    </source>
</evidence>
<dbReference type="InterPro" id="IPR001752">
    <property type="entry name" value="Kinesin_motor_dom"/>
</dbReference>
<dbReference type="CDD" id="cd01366">
    <property type="entry name" value="KISc_C_terminal"/>
    <property type="match status" value="1"/>
</dbReference>
<dbReference type="OMA" id="RHDMQKC"/>
<dbReference type="GO" id="GO:0005874">
    <property type="term" value="C:microtubule"/>
    <property type="evidence" value="ECO:0007669"/>
    <property type="project" value="UniProtKB-KW"/>
</dbReference>
<dbReference type="FunFam" id="3.40.850.10:FF:000065">
    <property type="entry name" value="Kinesin-like protein"/>
    <property type="match status" value="1"/>
</dbReference>
<gene>
    <name evidence="12" type="ORF">CPSG_05862</name>
</gene>
<feature type="coiled-coil region" evidence="10">
    <location>
        <begin position="102"/>
        <end position="260"/>
    </location>
</feature>
<dbReference type="GO" id="GO:0090307">
    <property type="term" value="P:mitotic spindle assembly"/>
    <property type="evidence" value="ECO:0007669"/>
    <property type="project" value="UniProtKB-ARBA"/>
</dbReference>
<dbReference type="PANTHER" id="PTHR47972:SF45">
    <property type="entry name" value="PROTEIN CLARET SEGREGATIONAL"/>
    <property type="match status" value="1"/>
</dbReference>
<dbReference type="STRING" id="443226.E9D7R0"/>
<dbReference type="PRINTS" id="PR00380">
    <property type="entry name" value="KINESINHEAVY"/>
</dbReference>
<evidence type="ECO:0000256" key="2">
    <source>
        <dbReference type="ARBA" id="ARBA00022490"/>
    </source>
</evidence>
<evidence type="ECO:0000256" key="3">
    <source>
        <dbReference type="ARBA" id="ARBA00022701"/>
    </source>
</evidence>
<sequence>MQWNFTSHRVCPTWVPYSASSSTLTCRIIVRDLEQQKIQLTEQNVNLRVDIDSAKLRLQNAEEKWKDAVRENEITLDDAGRRHRIEIETVRHEMKTQIDHINQKHQEELFSLQRRLEMQFEEERESSLRELRQLNAESAMERQRGQMDVENKEREIRNFREEIERLRIDLERERMTNDELQRNLVTANSSGVTLESSIRALKARIEFLESGNKEQSDAFARLDQQLSDALAETKATKEKLRKEETLRRRLHNQVQELKGNIRVFCRVRPLLDNEPMDAAARIRFPDSDVDSKEISIQGPEEKSSLGNVTAKNFSFSYDHVFGPSSRNPDVFEEISQLVQSALDGYNVCIFCYGQTGSGKTHTMSSEDGMIPRAVAQIYETAAELEEKGWKYTMEGSFVEVYNENLNDLLGKAEEFDKKKHEIRHDMQKCQTTITNITTVTLDSPATVESMLRQAAANRSVAATKANWRSSRSHSVFILKLTGENSVTGERSEGILNLVDLAGSERLSHSGATGDRLRETQNINRSLSCLGDVISALGQGKEGGHIPYRNSKLTYLLQFSLGGNSKTLMFVMVSPRQEHLSETLTSLRFATKVHNTHIGTAKRQTRIKDS</sequence>
<organism evidence="13">
    <name type="scientific">Coccidioides posadasii (strain RMSCC 757 / Silveira)</name>
    <name type="common">Valley fever fungus</name>
    <dbReference type="NCBI Taxonomy" id="443226"/>
    <lineage>
        <taxon>Eukaryota</taxon>
        <taxon>Fungi</taxon>
        <taxon>Dikarya</taxon>
        <taxon>Ascomycota</taxon>
        <taxon>Pezizomycotina</taxon>
        <taxon>Eurotiomycetes</taxon>
        <taxon>Eurotiomycetidae</taxon>
        <taxon>Onygenales</taxon>
        <taxon>Onygenaceae</taxon>
        <taxon>Coccidioides</taxon>
    </lineage>
</organism>
<evidence type="ECO:0000256" key="5">
    <source>
        <dbReference type="ARBA" id="ARBA00022840"/>
    </source>
</evidence>
<dbReference type="PANTHER" id="PTHR47972">
    <property type="entry name" value="KINESIN-LIKE PROTEIN KLP-3"/>
    <property type="match status" value="1"/>
</dbReference>
<dbReference type="InterPro" id="IPR027640">
    <property type="entry name" value="Kinesin-like_fam"/>
</dbReference>
<keyword evidence="4 9" id="KW-0547">Nucleotide-binding</keyword>
<evidence type="ECO:0000259" key="11">
    <source>
        <dbReference type="PROSITE" id="PS50067"/>
    </source>
</evidence>
<dbReference type="GO" id="GO:0008569">
    <property type="term" value="F:minus-end-directed microtubule motor activity"/>
    <property type="evidence" value="ECO:0007669"/>
    <property type="project" value="UniProtKB-ARBA"/>
</dbReference>
<dbReference type="GO" id="GO:0007018">
    <property type="term" value="P:microtubule-based movement"/>
    <property type="evidence" value="ECO:0007669"/>
    <property type="project" value="InterPro"/>
</dbReference>
<keyword evidence="13" id="KW-1185">Reference proteome</keyword>
<dbReference type="OrthoDB" id="3176171at2759"/>
<keyword evidence="8" id="KW-0206">Cytoskeleton</keyword>
<dbReference type="GO" id="GO:0008017">
    <property type="term" value="F:microtubule binding"/>
    <property type="evidence" value="ECO:0007669"/>
    <property type="project" value="InterPro"/>
</dbReference>
<dbReference type="VEuPathDB" id="FungiDB:CPSG_05862"/>
<feature type="coiled-coil region" evidence="10">
    <location>
        <begin position="30"/>
        <end position="71"/>
    </location>
</feature>